<evidence type="ECO:0000256" key="1">
    <source>
        <dbReference type="SAM" id="Phobius"/>
    </source>
</evidence>
<keyword evidence="1" id="KW-0812">Transmembrane</keyword>
<evidence type="ECO:0000313" key="2">
    <source>
        <dbReference type="EMBL" id="WWC69491.1"/>
    </source>
</evidence>
<keyword evidence="1" id="KW-0472">Membrane</keyword>
<organism evidence="2 3">
    <name type="scientific">Kwoniella pini CBS 10737</name>
    <dbReference type="NCBI Taxonomy" id="1296096"/>
    <lineage>
        <taxon>Eukaryota</taxon>
        <taxon>Fungi</taxon>
        <taxon>Dikarya</taxon>
        <taxon>Basidiomycota</taxon>
        <taxon>Agaricomycotina</taxon>
        <taxon>Tremellomycetes</taxon>
        <taxon>Tremellales</taxon>
        <taxon>Cryptococcaceae</taxon>
        <taxon>Kwoniella</taxon>
    </lineage>
</organism>
<protein>
    <submittedName>
        <fullName evidence="2">Uncharacterized protein</fullName>
    </submittedName>
</protein>
<gene>
    <name evidence="2" type="ORF">I206_103432</name>
</gene>
<dbReference type="Proteomes" id="UP000094020">
    <property type="component" value="Chromosome 4"/>
</dbReference>
<reference evidence="2" key="1">
    <citation type="submission" date="2013-07" db="EMBL/GenBank/DDBJ databases">
        <authorList>
            <consortium name="The Broad Institute Genome Sequencing Platform"/>
            <person name="Cuomo C."/>
            <person name="Litvintseva A."/>
            <person name="Chen Y."/>
            <person name="Heitman J."/>
            <person name="Sun S."/>
            <person name="Springer D."/>
            <person name="Dromer F."/>
            <person name="Young S.K."/>
            <person name="Zeng Q."/>
            <person name="Gargeya S."/>
            <person name="Fitzgerald M."/>
            <person name="Abouelleil A."/>
            <person name="Alvarado L."/>
            <person name="Berlin A.M."/>
            <person name="Chapman S.B."/>
            <person name="Dewar J."/>
            <person name="Goldberg J."/>
            <person name="Griggs A."/>
            <person name="Gujja S."/>
            <person name="Hansen M."/>
            <person name="Howarth C."/>
            <person name="Imamovic A."/>
            <person name="Larimer J."/>
            <person name="McCowan C."/>
            <person name="Murphy C."/>
            <person name="Pearson M."/>
            <person name="Priest M."/>
            <person name="Roberts A."/>
            <person name="Saif S."/>
            <person name="Shea T."/>
            <person name="Sykes S."/>
            <person name="Wortman J."/>
            <person name="Nusbaum C."/>
            <person name="Birren B."/>
        </authorList>
    </citation>
    <scope>NUCLEOTIDE SEQUENCE</scope>
    <source>
        <strain evidence="2">CBS 10737</strain>
    </source>
</reference>
<dbReference type="RefSeq" id="XP_070058865.1">
    <property type="nucleotide sequence ID" value="XM_070202764.1"/>
</dbReference>
<name>A0AAJ8L537_9TREE</name>
<feature type="transmembrane region" description="Helical" evidence="1">
    <location>
        <begin position="75"/>
        <end position="99"/>
    </location>
</feature>
<feature type="transmembrane region" description="Helical" evidence="1">
    <location>
        <begin position="21"/>
        <end position="42"/>
    </location>
</feature>
<proteinExistence type="predicted"/>
<reference evidence="2" key="2">
    <citation type="submission" date="2024-02" db="EMBL/GenBank/DDBJ databases">
        <title>Comparative genomics of Cryptococcus and Kwoniella reveals pathogenesis evolution and contrasting modes of karyotype evolution via chromosome fusion or intercentromeric recombination.</title>
        <authorList>
            <person name="Coelho M.A."/>
            <person name="David-Palma M."/>
            <person name="Shea T."/>
            <person name="Bowers K."/>
            <person name="McGinley-Smith S."/>
            <person name="Mohammad A.W."/>
            <person name="Gnirke A."/>
            <person name="Yurkov A.M."/>
            <person name="Nowrousian M."/>
            <person name="Sun S."/>
            <person name="Cuomo C.A."/>
            <person name="Heitman J."/>
        </authorList>
    </citation>
    <scope>NUCLEOTIDE SEQUENCE</scope>
    <source>
        <strain evidence="2">CBS 10737</strain>
    </source>
</reference>
<accession>A0AAJ8L537</accession>
<dbReference type="GeneID" id="96955729"/>
<dbReference type="AlphaFoldDB" id="A0AAJ8L537"/>
<keyword evidence="1" id="KW-1133">Transmembrane helix</keyword>
<keyword evidence="3" id="KW-1185">Reference proteome</keyword>
<dbReference type="KEGG" id="kpin:96955729"/>
<sequence length="108" mass="11796">MAGSSIARIPSDIIADKIGPYNISIISNILMTVLLCFVTLQAPCATKLCKDMRFAGRYDGMIMCTGSIQDQLDRFPYAIILAGDMLALSTISLIGARLYQDKQLLSFV</sequence>
<evidence type="ECO:0000313" key="3">
    <source>
        <dbReference type="Proteomes" id="UP000094020"/>
    </source>
</evidence>
<dbReference type="EMBL" id="CP144522">
    <property type="protein sequence ID" value="WWC69491.1"/>
    <property type="molecule type" value="Genomic_DNA"/>
</dbReference>